<dbReference type="EMBL" id="KN831953">
    <property type="protein sequence ID" value="KIO09844.1"/>
    <property type="molecule type" value="Genomic_DNA"/>
</dbReference>
<keyword evidence="2 5" id="KW-0812">Transmembrane</keyword>
<dbReference type="FunCoup" id="A0A0C3PN93">
    <property type="interactions" value="238"/>
</dbReference>
<reference evidence="8" key="2">
    <citation type="submission" date="2015-01" db="EMBL/GenBank/DDBJ databases">
        <title>Evolutionary Origins and Diversification of the Mycorrhizal Mutualists.</title>
        <authorList>
            <consortium name="DOE Joint Genome Institute"/>
            <consortium name="Mycorrhizal Genomics Consortium"/>
            <person name="Kohler A."/>
            <person name="Kuo A."/>
            <person name="Nagy L.G."/>
            <person name="Floudas D."/>
            <person name="Copeland A."/>
            <person name="Barry K.W."/>
            <person name="Cichocki N."/>
            <person name="Veneault-Fourrey C."/>
            <person name="LaButti K."/>
            <person name="Lindquist E.A."/>
            <person name="Lipzen A."/>
            <person name="Lundell T."/>
            <person name="Morin E."/>
            <person name="Murat C."/>
            <person name="Riley R."/>
            <person name="Ohm R."/>
            <person name="Sun H."/>
            <person name="Tunlid A."/>
            <person name="Henrissat B."/>
            <person name="Grigoriev I.V."/>
            <person name="Hibbett D.S."/>
            <person name="Martin F."/>
        </authorList>
    </citation>
    <scope>NUCLEOTIDE SEQUENCE [LARGE SCALE GENOMIC DNA]</scope>
    <source>
        <strain evidence="8">Marx 270</strain>
    </source>
</reference>
<keyword evidence="8" id="KW-1185">Reference proteome</keyword>
<keyword evidence="4 5" id="KW-0472">Membrane</keyword>
<keyword evidence="3 5" id="KW-1133">Transmembrane helix</keyword>
<proteinExistence type="predicted"/>
<dbReference type="HOGENOM" id="CLU_024081_2_1_1"/>
<feature type="transmembrane region" description="Helical" evidence="5">
    <location>
        <begin position="358"/>
        <end position="376"/>
    </location>
</feature>
<evidence type="ECO:0000256" key="3">
    <source>
        <dbReference type="ARBA" id="ARBA00022989"/>
    </source>
</evidence>
<dbReference type="AlphaFoldDB" id="A0A0C3PN93"/>
<evidence type="ECO:0000313" key="8">
    <source>
        <dbReference type="Proteomes" id="UP000054217"/>
    </source>
</evidence>
<evidence type="ECO:0000256" key="1">
    <source>
        <dbReference type="ARBA" id="ARBA00004141"/>
    </source>
</evidence>
<protein>
    <recommendedName>
        <fullName evidence="6">EXS domain-containing protein</fullName>
    </recommendedName>
</protein>
<comment type="subcellular location">
    <subcellularLocation>
        <location evidence="1">Membrane</location>
        <topology evidence="1">Multi-pass membrane protein</topology>
    </subcellularLocation>
</comment>
<evidence type="ECO:0000256" key="5">
    <source>
        <dbReference type="SAM" id="Phobius"/>
    </source>
</evidence>
<feature type="transmembrane region" description="Helical" evidence="5">
    <location>
        <begin position="12"/>
        <end position="31"/>
    </location>
</feature>
<sequence>MDAQVEKPLAAMFPLPFRVLFLVGLGILGWATNLHGLERLGVDGPSVLELQDHSCLPLQSSPPSRKKQLPTRVFYAPLYRLFVIYSSWCFGAWLLYRVQTCSNVAVVDVFAYIPGVCILSVLTVLLCTTDIVHKRERDSFLLAAGRCAFPASDSQIYFSDVIFADILTSYAKVLGDLWLSFWMLLPGGSLLSVPTHEGWVQWVLPCLMSLPYAIRLRQCLIEYWSLSNTSRRPLLNAIKYASSFPVIFLSAAQRLVESELVKIGGEPASHKAWHGEHPLFRLWLVAVVINSLYSFWWDLTNDWGLDVLKFRRTESYDRPLYAVDRFPLHQDGLQSSHAPSLHRTSRHGSAYPYGLRPVLLYPLPVYPLVVFLNLVLRMTWSVKLSSHLHLQSEGSVAIFCLEVAEVLRRWMWVFLRIEWEVVRRRKDRERAADGLELFDAHKDLLSNDAINIGHHRDPIIDNYSAR</sequence>
<dbReference type="PANTHER" id="PTHR10783">
    <property type="entry name" value="XENOTROPIC AND POLYTROPIC RETROVIRUS RECEPTOR 1-RELATED"/>
    <property type="match status" value="1"/>
</dbReference>
<feature type="transmembrane region" description="Helical" evidence="5">
    <location>
        <begin position="73"/>
        <end position="96"/>
    </location>
</feature>
<dbReference type="OrthoDB" id="2159384at2759"/>
<dbReference type="Pfam" id="PF03124">
    <property type="entry name" value="EXS"/>
    <property type="match status" value="1"/>
</dbReference>
<evidence type="ECO:0000259" key="6">
    <source>
        <dbReference type="PROSITE" id="PS51380"/>
    </source>
</evidence>
<dbReference type="GO" id="GO:0016020">
    <property type="term" value="C:membrane"/>
    <property type="evidence" value="ECO:0007669"/>
    <property type="project" value="UniProtKB-SubCell"/>
</dbReference>
<evidence type="ECO:0000313" key="7">
    <source>
        <dbReference type="EMBL" id="KIO09844.1"/>
    </source>
</evidence>
<dbReference type="PROSITE" id="PS51380">
    <property type="entry name" value="EXS"/>
    <property type="match status" value="1"/>
</dbReference>
<evidence type="ECO:0000256" key="2">
    <source>
        <dbReference type="ARBA" id="ARBA00022692"/>
    </source>
</evidence>
<dbReference type="STRING" id="870435.A0A0C3PN93"/>
<gene>
    <name evidence="7" type="ORF">M404DRAFT_213947</name>
</gene>
<feature type="transmembrane region" description="Helical" evidence="5">
    <location>
        <begin position="279"/>
        <end position="297"/>
    </location>
</feature>
<dbReference type="PANTHER" id="PTHR10783:SF46">
    <property type="entry name" value="PROTEIN ERD1 HOMOLOG 2"/>
    <property type="match status" value="1"/>
</dbReference>
<reference evidence="7 8" key="1">
    <citation type="submission" date="2014-04" db="EMBL/GenBank/DDBJ databases">
        <authorList>
            <consortium name="DOE Joint Genome Institute"/>
            <person name="Kuo A."/>
            <person name="Kohler A."/>
            <person name="Costa M.D."/>
            <person name="Nagy L.G."/>
            <person name="Floudas D."/>
            <person name="Copeland A."/>
            <person name="Barry K.W."/>
            <person name="Cichocki N."/>
            <person name="Veneault-Fourrey C."/>
            <person name="LaButti K."/>
            <person name="Lindquist E.A."/>
            <person name="Lipzen A."/>
            <person name="Lundell T."/>
            <person name="Morin E."/>
            <person name="Murat C."/>
            <person name="Sun H."/>
            <person name="Tunlid A."/>
            <person name="Henrissat B."/>
            <person name="Grigoriev I.V."/>
            <person name="Hibbett D.S."/>
            <person name="Martin F."/>
            <person name="Nordberg H.P."/>
            <person name="Cantor M.N."/>
            <person name="Hua S.X."/>
        </authorList>
    </citation>
    <scope>NUCLEOTIDE SEQUENCE [LARGE SCALE GENOMIC DNA]</scope>
    <source>
        <strain evidence="7 8">Marx 270</strain>
    </source>
</reference>
<organism evidence="7 8">
    <name type="scientific">Pisolithus tinctorius Marx 270</name>
    <dbReference type="NCBI Taxonomy" id="870435"/>
    <lineage>
        <taxon>Eukaryota</taxon>
        <taxon>Fungi</taxon>
        <taxon>Dikarya</taxon>
        <taxon>Basidiomycota</taxon>
        <taxon>Agaricomycotina</taxon>
        <taxon>Agaricomycetes</taxon>
        <taxon>Agaricomycetidae</taxon>
        <taxon>Boletales</taxon>
        <taxon>Sclerodermatineae</taxon>
        <taxon>Pisolithaceae</taxon>
        <taxon>Pisolithus</taxon>
    </lineage>
</organism>
<dbReference type="GO" id="GO:0005737">
    <property type="term" value="C:cytoplasm"/>
    <property type="evidence" value="ECO:0007669"/>
    <property type="project" value="TreeGrafter"/>
</dbReference>
<accession>A0A0C3PN93</accession>
<feature type="transmembrane region" description="Helical" evidence="5">
    <location>
        <begin position="111"/>
        <end position="132"/>
    </location>
</feature>
<feature type="domain" description="EXS" evidence="6">
    <location>
        <begin position="195"/>
        <end position="448"/>
    </location>
</feature>
<dbReference type="InterPro" id="IPR004342">
    <property type="entry name" value="EXS_C"/>
</dbReference>
<name>A0A0C3PN93_PISTI</name>
<dbReference type="Proteomes" id="UP000054217">
    <property type="component" value="Unassembled WGS sequence"/>
</dbReference>
<dbReference type="InParanoid" id="A0A0C3PN93"/>
<evidence type="ECO:0000256" key="4">
    <source>
        <dbReference type="ARBA" id="ARBA00023136"/>
    </source>
</evidence>